<evidence type="ECO:0000313" key="1">
    <source>
        <dbReference type="EMBL" id="QNO13716.1"/>
    </source>
</evidence>
<dbReference type="EC" id="4.1.99.14" evidence="1"/>
<dbReference type="Pfam" id="PF20903">
    <property type="entry name" value="SPL"/>
    <property type="match status" value="1"/>
</dbReference>
<dbReference type="InterPro" id="IPR023897">
    <property type="entry name" value="SPL_firmicutes"/>
</dbReference>
<sequence>MFKPKRVLFEPDSFDYQLGKELFELFTNMEGVEVRKLKSSRVTGVDSDNISEGYVEAKKTMVVAVRKSLKFQTCKPSAHYQLPLVSSCPGLCEYCYLQTTLGKRPYIKVYVNTDEILNQAQKYIEEREDITIFEGAATSDPLAVEPYTNSLRKAITYFGKERKARFRFVTKFTDVDTLLNVPHNNNTTFRFSLNTEKVIKEYEKGTANSTARIKAANKISQAGYPMGFLIAPIFLYDGWQEDYMSLLIKLKESLHPVPSLSFELITHRYTTRAKDNILEVFPQTNLPMDDSQRKLKFGQFGYTKYVYKKADYEKVEVFFRENIEKLFPKAQILYLV</sequence>
<dbReference type="SFLD" id="SFLDS00029">
    <property type="entry name" value="Radical_SAM"/>
    <property type="match status" value="1"/>
</dbReference>
<dbReference type="InterPro" id="IPR034559">
    <property type="entry name" value="SPL_Clostridia"/>
</dbReference>
<dbReference type="Gene3D" id="3.80.30.30">
    <property type="match status" value="1"/>
</dbReference>
<dbReference type="RefSeq" id="WP_213167383.1">
    <property type="nucleotide sequence ID" value="NZ_CP058559.1"/>
</dbReference>
<organism evidence="1 2">
    <name type="scientific">Alkalicella caledoniensis</name>
    <dbReference type="NCBI Taxonomy" id="2731377"/>
    <lineage>
        <taxon>Bacteria</taxon>
        <taxon>Bacillati</taxon>
        <taxon>Bacillota</taxon>
        <taxon>Clostridia</taxon>
        <taxon>Eubacteriales</taxon>
        <taxon>Proteinivoracaceae</taxon>
        <taxon>Alkalicella</taxon>
    </lineage>
</organism>
<gene>
    <name evidence="1" type="primary">splB</name>
    <name evidence="1" type="ORF">HYG86_02555</name>
</gene>
<protein>
    <submittedName>
        <fullName evidence="1">Spore photoproduct lyase</fullName>
        <ecNumber evidence="1">4.1.99.14</ecNumber>
    </submittedName>
</protein>
<dbReference type="InterPro" id="IPR049539">
    <property type="entry name" value="SPL"/>
</dbReference>
<reference evidence="1 2" key="1">
    <citation type="submission" date="2020-07" db="EMBL/GenBank/DDBJ databases">
        <title>Alkalicella. sp. LB2 genome.</title>
        <authorList>
            <person name="Postec A."/>
            <person name="Quemeneur M."/>
        </authorList>
    </citation>
    <scope>NUCLEOTIDE SEQUENCE [LARGE SCALE GENOMIC DNA]</scope>
    <source>
        <strain evidence="1 2">LB2</strain>
    </source>
</reference>
<keyword evidence="2" id="KW-1185">Reference proteome</keyword>
<dbReference type="SFLD" id="SFLDG01079">
    <property type="entry name" value="spore_photoproduct_lyase_like"/>
    <property type="match status" value="1"/>
</dbReference>
<proteinExistence type="predicted"/>
<dbReference type="GO" id="GO:1904047">
    <property type="term" value="F:S-adenosyl-L-methionine binding"/>
    <property type="evidence" value="ECO:0007669"/>
    <property type="project" value="InterPro"/>
</dbReference>
<keyword evidence="1" id="KW-0456">Lyase</keyword>
<dbReference type="InterPro" id="IPR007197">
    <property type="entry name" value="rSAM"/>
</dbReference>
<evidence type="ECO:0000313" key="2">
    <source>
        <dbReference type="Proteomes" id="UP000516160"/>
    </source>
</evidence>
<dbReference type="GO" id="GO:0051539">
    <property type="term" value="F:4 iron, 4 sulfur cluster binding"/>
    <property type="evidence" value="ECO:0007669"/>
    <property type="project" value="TreeGrafter"/>
</dbReference>
<dbReference type="EMBL" id="CP058559">
    <property type="protein sequence ID" value="QNO13716.1"/>
    <property type="molecule type" value="Genomic_DNA"/>
</dbReference>
<dbReference type="GO" id="GO:0042601">
    <property type="term" value="C:endospore-forming forespore"/>
    <property type="evidence" value="ECO:0007669"/>
    <property type="project" value="TreeGrafter"/>
</dbReference>
<dbReference type="GO" id="GO:0003913">
    <property type="term" value="F:DNA photolyase activity"/>
    <property type="evidence" value="ECO:0007669"/>
    <property type="project" value="InterPro"/>
</dbReference>
<name>A0A7G9W4V4_ALKCA</name>
<dbReference type="PANTHER" id="PTHR37822:SF2">
    <property type="entry name" value="SPORE PHOTOPRODUCT LYASE"/>
    <property type="match status" value="1"/>
</dbReference>
<dbReference type="AlphaFoldDB" id="A0A7G9W4V4"/>
<dbReference type="Proteomes" id="UP000516160">
    <property type="component" value="Chromosome"/>
</dbReference>
<dbReference type="PANTHER" id="PTHR37822">
    <property type="entry name" value="SPORE PHOTOPRODUCT LYASE-RELATED"/>
    <property type="match status" value="1"/>
</dbReference>
<dbReference type="SFLD" id="SFLDF00412">
    <property type="entry name" value="spore_photoproduct_lyase_2"/>
    <property type="match status" value="1"/>
</dbReference>
<accession>A0A7G9W4V4</accession>
<dbReference type="KEGG" id="acae:HYG86_02555"/>
<dbReference type="Gene3D" id="3.40.50.12110">
    <property type="match status" value="1"/>
</dbReference>
<dbReference type="NCBIfam" id="TIGR04070">
    <property type="entry name" value="photo_TT_lyase"/>
    <property type="match status" value="1"/>
</dbReference>